<keyword evidence="5 6" id="KW-0472">Membrane</keyword>
<keyword evidence="4 6" id="KW-1133">Transmembrane helix</keyword>
<dbReference type="PANTHER" id="PTHR30250">
    <property type="entry name" value="PST FAMILY PREDICTED COLANIC ACID TRANSPORTER"/>
    <property type="match status" value="1"/>
</dbReference>
<accession>A0AAE3TBP3</accession>
<evidence type="ECO:0000313" key="7">
    <source>
        <dbReference type="EMBL" id="MDF1611503.1"/>
    </source>
</evidence>
<sequence length="417" mass="47266">MSNHKNILIENIISLSAIQILNYLIPFFTLPYLVRILGPEKYGLINFATAFTGYFTILTDYGFNLSATQEISINRNDKQKVSEIFSSVITSKFVLYLISSIIFFSCLLSFDILKADSDLFLISFAGLLGTVLFPLWYFQGTEKMNFILIINFIIKLITVILIFLFIKCASDYILLTFIYSASQVVYGFIGLVTVIKKFKIRLFLTNPENIFEQLRKSKNIFMSSLSISAISNSNVFILGLFVDKSIVGYFAVADKIRLAFQSLLGPVFTATFPHVSNLAKISLEQFYKFTKKSFIFALSFGLLIFLLIYLNTDILIRIVLGNGYTNSFIILKTLSVIPFLYSISNFLGVQILLPLNYSKKYALIMFFAFIVHTSMALLLANYLQAIGSTIAIIIAEMFTIIFMLKSVIKIKKEIIGH</sequence>
<proteinExistence type="predicted"/>
<dbReference type="RefSeq" id="WP_321535270.1">
    <property type="nucleotide sequence ID" value="NZ_JARGDL010000004.1"/>
</dbReference>
<feature type="transmembrane region" description="Helical" evidence="6">
    <location>
        <begin position="220"/>
        <end position="242"/>
    </location>
</feature>
<dbReference type="EMBL" id="JARGDL010000004">
    <property type="protein sequence ID" value="MDF1611503.1"/>
    <property type="molecule type" value="Genomic_DNA"/>
</dbReference>
<feature type="transmembrane region" description="Helical" evidence="6">
    <location>
        <begin position="44"/>
        <end position="63"/>
    </location>
</feature>
<dbReference type="Pfam" id="PF01943">
    <property type="entry name" value="Polysacc_synt"/>
    <property type="match status" value="1"/>
</dbReference>
<evidence type="ECO:0000256" key="3">
    <source>
        <dbReference type="ARBA" id="ARBA00022692"/>
    </source>
</evidence>
<feature type="transmembrane region" description="Helical" evidence="6">
    <location>
        <begin position="145"/>
        <end position="166"/>
    </location>
</feature>
<dbReference type="CDD" id="cd13128">
    <property type="entry name" value="MATE_Wzx_like"/>
    <property type="match status" value="1"/>
</dbReference>
<keyword evidence="3 6" id="KW-0812">Transmembrane</keyword>
<evidence type="ECO:0000256" key="2">
    <source>
        <dbReference type="ARBA" id="ARBA00022475"/>
    </source>
</evidence>
<comment type="caution">
    <text evidence="7">The sequence shown here is derived from an EMBL/GenBank/DDBJ whole genome shotgun (WGS) entry which is preliminary data.</text>
</comment>
<dbReference type="GO" id="GO:0005886">
    <property type="term" value="C:plasma membrane"/>
    <property type="evidence" value="ECO:0007669"/>
    <property type="project" value="UniProtKB-SubCell"/>
</dbReference>
<reference evidence="7" key="1">
    <citation type="submission" date="2023-03" db="EMBL/GenBank/DDBJ databases">
        <title>Stygiobacter electus gen. nov., sp. nov., facultatively anaerobic thermotolerant bacterium of the class Ignavibacteria from a well of Yessentuki mineral water deposit.</title>
        <authorList>
            <person name="Podosokorskaya O.A."/>
            <person name="Elcheninov A.G."/>
            <person name="Petrova N.F."/>
            <person name="Zavarzina D.G."/>
            <person name="Kublanov I.V."/>
            <person name="Merkel A.Y."/>
        </authorList>
    </citation>
    <scope>NUCLEOTIDE SEQUENCE</scope>
    <source>
        <strain evidence="7">09-Me</strain>
    </source>
</reference>
<feature type="transmembrane region" description="Helical" evidence="6">
    <location>
        <begin position="84"/>
        <end position="113"/>
    </location>
</feature>
<dbReference type="Proteomes" id="UP001221302">
    <property type="component" value="Unassembled WGS sequence"/>
</dbReference>
<evidence type="ECO:0000313" key="8">
    <source>
        <dbReference type="Proteomes" id="UP001221302"/>
    </source>
</evidence>
<gene>
    <name evidence="7" type="ORF">P0M35_05020</name>
</gene>
<feature type="transmembrane region" description="Helical" evidence="6">
    <location>
        <begin position="361"/>
        <end position="379"/>
    </location>
</feature>
<feature type="transmembrane region" description="Helical" evidence="6">
    <location>
        <begin position="172"/>
        <end position="195"/>
    </location>
</feature>
<organism evidence="7 8">
    <name type="scientific">Stygiobacter electus</name>
    <dbReference type="NCBI Taxonomy" id="3032292"/>
    <lineage>
        <taxon>Bacteria</taxon>
        <taxon>Pseudomonadati</taxon>
        <taxon>Ignavibacteriota</taxon>
        <taxon>Ignavibacteria</taxon>
        <taxon>Ignavibacteriales</taxon>
        <taxon>Melioribacteraceae</taxon>
        <taxon>Stygiobacter</taxon>
    </lineage>
</organism>
<comment type="subcellular location">
    <subcellularLocation>
        <location evidence="1">Cell membrane</location>
        <topology evidence="1">Multi-pass membrane protein</topology>
    </subcellularLocation>
</comment>
<protein>
    <submittedName>
        <fullName evidence="7">Flippase</fullName>
    </submittedName>
</protein>
<keyword evidence="8" id="KW-1185">Reference proteome</keyword>
<feature type="transmembrane region" description="Helical" evidence="6">
    <location>
        <begin position="328"/>
        <end position="349"/>
    </location>
</feature>
<feature type="transmembrane region" description="Helical" evidence="6">
    <location>
        <begin position="295"/>
        <end position="316"/>
    </location>
</feature>
<evidence type="ECO:0000256" key="5">
    <source>
        <dbReference type="ARBA" id="ARBA00023136"/>
    </source>
</evidence>
<dbReference type="AlphaFoldDB" id="A0AAE3TBP3"/>
<dbReference type="InterPro" id="IPR050833">
    <property type="entry name" value="Poly_Biosynth_Transport"/>
</dbReference>
<name>A0AAE3TBP3_9BACT</name>
<evidence type="ECO:0000256" key="1">
    <source>
        <dbReference type="ARBA" id="ARBA00004651"/>
    </source>
</evidence>
<feature type="transmembrane region" description="Helical" evidence="6">
    <location>
        <begin position="12"/>
        <end position="32"/>
    </location>
</feature>
<dbReference type="PANTHER" id="PTHR30250:SF11">
    <property type="entry name" value="O-ANTIGEN TRANSPORTER-RELATED"/>
    <property type="match status" value="1"/>
</dbReference>
<dbReference type="InterPro" id="IPR002797">
    <property type="entry name" value="Polysacc_synth"/>
</dbReference>
<feature type="transmembrane region" description="Helical" evidence="6">
    <location>
        <begin position="119"/>
        <end position="138"/>
    </location>
</feature>
<keyword evidence="2" id="KW-1003">Cell membrane</keyword>
<feature type="transmembrane region" description="Helical" evidence="6">
    <location>
        <begin position="262"/>
        <end position="283"/>
    </location>
</feature>
<feature type="transmembrane region" description="Helical" evidence="6">
    <location>
        <begin position="385"/>
        <end position="404"/>
    </location>
</feature>
<evidence type="ECO:0000256" key="4">
    <source>
        <dbReference type="ARBA" id="ARBA00022989"/>
    </source>
</evidence>
<evidence type="ECO:0000256" key="6">
    <source>
        <dbReference type="SAM" id="Phobius"/>
    </source>
</evidence>